<dbReference type="CDD" id="cd00371">
    <property type="entry name" value="HMA"/>
    <property type="match status" value="1"/>
</dbReference>
<keyword evidence="2" id="KW-0479">Metal-binding</keyword>
<comment type="similarity">
    <text evidence="4">Belongs to the HIPP family.</text>
</comment>
<evidence type="ECO:0000313" key="7">
    <source>
        <dbReference type="Proteomes" id="UP000504607"/>
    </source>
</evidence>
<dbReference type="Gene3D" id="3.30.70.100">
    <property type="match status" value="1"/>
</dbReference>
<dbReference type="SUPFAM" id="SSF55008">
    <property type="entry name" value="HMA, heavy metal-associated domain"/>
    <property type="match status" value="1"/>
</dbReference>
<dbReference type="Pfam" id="PF00403">
    <property type="entry name" value="HMA"/>
    <property type="match status" value="1"/>
</dbReference>
<keyword evidence="7" id="KW-1185">Reference proteome</keyword>
<feature type="compositionally biased region" description="Basic residues" evidence="5">
    <location>
        <begin position="81"/>
        <end position="99"/>
    </location>
</feature>
<feature type="compositionally biased region" description="Basic and acidic residues" evidence="5">
    <location>
        <begin position="62"/>
        <end position="80"/>
    </location>
</feature>
<gene>
    <name evidence="8" type="primary">LOC105034152</name>
</gene>
<evidence type="ECO:0000256" key="4">
    <source>
        <dbReference type="ARBA" id="ARBA00024045"/>
    </source>
</evidence>
<evidence type="ECO:0000256" key="1">
    <source>
        <dbReference type="ARBA" id="ARBA00022481"/>
    </source>
</evidence>
<dbReference type="RefSeq" id="XP_029118396.1">
    <property type="nucleotide sequence ID" value="XM_029262563.1"/>
</dbReference>
<feature type="compositionally biased region" description="Acidic residues" evidence="5">
    <location>
        <begin position="145"/>
        <end position="174"/>
    </location>
</feature>
<dbReference type="AlphaFoldDB" id="A0A8N4F174"/>
<keyword evidence="3" id="KW-0636">Prenylation</keyword>
<keyword evidence="1" id="KW-0488">Methylation</keyword>
<evidence type="ECO:0000256" key="2">
    <source>
        <dbReference type="ARBA" id="ARBA00022723"/>
    </source>
</evidence>
<dbReference type="OrthoDB" id="785194at2759"/>
<feature type="compositionally biased region" description="Basic and acidic residues" evidence="5">
    <location>
        <begin position="123"/>
        <end position="144"/>
    </location>
</feature>
<evidence type="ECO:0000259" key="6">
    <source>
        <dbReference type="PROSITE" id="PS50846"/>
    </source>
</evidence>
<dbReference type="PANTHER" id="PTHR45868:SF93">
    <property type="entry name" value="OS12G0144600 PROTEIN"/>
    <property type="match status" value="1"/>
</dbReference>
<dbReference type="InterPro" id="IPR006121">
    <property type="entry name" value="HMA_dom"/>
</dbReference>
<evidence type="ECO:0000256" key="5">
    <source>
        <dbReference type="SAM" id="MobiDB-lite"/>
    </source>
</evidence>
<sequence length="315" mass="34234">MHCTACRKKVDQLLHKIEGVEQVDIDAEEKMVTVSGNVDPAILLQTLKKAGNRAELWASEAGKNDDQLKDGKGQQEDNGKPKKGGGGRCKNMKLPHLKGPKFPFGRKDKKSVKFDLPPENSADEERGSDEERDHNEADDIHGDNEDNQNQDDDIDGDDEDNQNQGDDVDDDSEDNQNQGGGGGENGGGNNNKAAQPMLCPYMMAQGFHCMHLGRMGSMPHAPKSHMGNIPAGAVPAGYFHGGMAAPEMSAPSTNPYRQQYMAVMMDQQRMMMSGQTGGAANPPPPNGYGTPYAPRYVDHYTNMFSDENPNACSII</sequence>
<organism evidence="7 8">
    <name type="scientific">Elaeis guineensis var. tenera</name>
    <name type="common">Oil palm</name>
    <dbReference type="NCBI Taxonomy" id="51953"/>
    <lineage>
        <taxon>Eukaryota</taxon>
        <taxon>Viridiplantae</taxon>
        <taxon>Streptophyta</taxon>
        <taxon>Embryophyta</taxon>
        <taxon>Tracheophyta</taxon>
        <taxon>Spermatophyta</taxon>
        <taxon>Magnoliopsida</taxon>
        <taxon>Liliopsida</taxon>
        <taxon>Arecaceae</taxon>
        <taxon>Arecoideae</taxon>
        <taxon>Cocoseae</taxon>
        <taxon>Elaeidinae</taxon>
        <taxon>Elaeis</taxon>
    </lineage>
</organism>
<feature type="compositionally biased region" description="Gly residues" evidence="5">
    <location>
        <begin position="178"/>
        <end position="189"/>
    </location>
</feature>
<name>A0A8N4F174_ELAGV</name>
<evidence type="ECO:0000313" key="8">
    <source>
        <dbReference type="RefSeq" id="XP_029118396.1"/>
    </source>
</evidence>
<reference evidence="8" key="1">
    <citation type="submission" date="2025-08" db="UniProtKB">
        <authorList>
            <consortium name="RefSeq"/>
        </authorList>
    </citation>
    <scope>IDENTIFICATION</scope>
</reference>
<protein>
    <submittedName>
        <fullName evidence="8">Heavy metal-associated isoprenylated plant protein 32</fullName>
    </submittedName>
</protein>
<dbReference type="GO" id="GO:0046872">
    <property type="term" value="F:metal ion binding"/>
    <property type="evidence" value="ECO:0007669"/>
    <property type="project" value="UniProtKB-KW"/>
</dbReference>
<dbReference type="InterPro" id="IPR036163">
    <property type="entry name" value="HMA_dom_sf"/>
</dbReference>
<dbReference type="Proteomes" id="UP000504607">
    <property type="component" value="Chromosome 1"/>
</dbReference>
<dbReference type="PROSITE" id="PS50846">
    <property type="entry name" value="HMA_2"/>
    <property type="match status" value="1"/>
</dbReference>
<evidence type="ECO:0000256" key="3">
    <source>
        <dbReference type="ARBA" id="ARBA00023289"/>
    </source>
</evidence>
<proteinExistence type="inferred from homology"/>
<dbReference type="PANTHER" id="PTHR45868">
    <property type="entry name" value="HEAVY METAL-ASSOCIATED ISOPRENYLATED PLANT PROTEIN 33-RELATED"/>
    <property type="match status" value="1"/>
</dbReference>
<accession>A0A8N4F174</accession>
<feature type="region of interest" description="Disordered" evidence="5">
    <location>
        <begin position="58"/>
        <end position="191"/>
    </location>
</feature>
<keyword evidence="3" id="KW-0449">Lipoprotein</keyword>
<feature type="domain" description="HMA" evidence="6">
    <location>
        <begin position="1"/>
        <end position="59"/>
    </location>
</feature>